<dbReference type="InterPro" id="IPR036145">
    <property type="entry name" value="MinC_C_sf"/>
</dbReference>
<evidence type="ECO:0000256" key="5">
    <source>
        <dbReference type="ARBA" id="ARBA00025606"/>
    </source>
</evidence>
<evidence type="ECO:0000256" key="7">
    <source>
        <dbReference type="SAM" id="MobiDB-lite"/>
    </source>
</evidence>
<evidence type="ECO:0000256" key="4">
    <source>
        <dbReference type="ARBA" id="ARBA00023306"/>
    </source>
</evidence>
<dbReference type="NCBIfam" id="TIGR01222">
    <property type="entry name" value="minC"/>
    <property type="match status" value="1"/>
</dbReference>
<dbReference type="KEGG" id="kim:G3T16_08020"/>
<feature type="domain" description="Septum formation inhibitor MinC N-terminal" evidence="9">
    <location>
        <begin position="6"/>
        <end position="78"/>
    </location>
</feature>
<dbReference type="EMBL" id="CP048711">
    <property type="protein sequence ID" value="QIB65353.1"/>
    <property type="molecule type" value="Genomic_DNA"/>
</dbReference>
<evidence type="ECO:0000256" key="3">
    <source>
        <dbReference type="ARBA" id="ARBA00023210"/>
    </source>
</evidence>
<comment type="similarity">
    <text evidence="1 6">Belongs to the MinC family.</text>
</comment>
<keyword evidence="11" id="KW-1185">Reference proteome</keyword>
<dbReference type="InterPro" id="IPR013033">
    <property type="entry name" value="MinC"/>
</dbReference>
<dbReference type="Pfam" id="PF03775">
    <property type="entry name" value="MinC_C"/>
    <property type="match status" value="1"/>
</dbReference>
<dbReference type="RefSeq" id="WP_163494592.1">
    <property type="nucleotide sequence ID" value="NZ_CP048711.1"/>
</dbReference>
<accession>A0A6C0U0N6</accession>
<comment type="subunit">
    <text evidence="6">Interacts with MinD and FtsZ.</text>
</comment>
<reference evidence="10 11" key="1">
    <citation type="submission" date="2020-02" db="EMBL/GenBank/DDBJ databases">
        <title>Genome sequencing for Kineobactrum sp. M2.</title>
        <authorList>
            <person name="Park S.-J."/>
        </authorList>
    </citation>
    <scope>NUCLEOTIDE SEQUENCE [LARGE SCALE GENOMIC DNA]</scope>
    <source>
        <strain evidence="10 11">M2</strain>
    </source>
</reference>
<dbReference type="InterPro" id="IPR016098">
    <property type="entry name" value="CAP/MinC_C"/>
</dbReference>
<dbReference type="GO" id="GO:0000902">
    <property type="term" value="P:cell morphogenesis"/>
    <property type="evidence" value="ECO:0007669"/>
    <property type="project" value="InterPro"/>
</dbReference>
<dbReference type="Gene3D" id="2.160.20.70">
    <property type="match status" value="1"/>
</dbReference>
<keyword evidence="4 6" id="KW-0131">Cell cycle</keyword>
<keyword evidence="2 6" id="KW-0132">Cell division</keyword>
<dbReference type="SUPFAM" id="SSF63848">
    <property type="entry name" value="Cell-division inhibitor MinC, C-terminal domain"/>
    <property type="match status" value="1"/>
</dbReference>
<dbReference type="GO" id="GO:1901891">
    <property type="term" value="P:regulation of cell septum assembly"/>
    <property type="evidence" value="ECO:0007669"/>
    <property type="project" value="InterPro"/>
</dbReference>
<gene>
    <name evidence="6 10" type="primary">minC</name>
    <name evidence="10" type="ORF">G3T16_08020</name>
</gene>
<evidence type="ECO:0000256" key="1">
    <source>
        <dbReference type="ARBA" id="ARBA00006291"/>
    </source>
</evidence>
<proteinExistence type="inferred from homology"/>
<dbReference type="PANTHER" id="PTHR34108">
    <property type="entry name" value="SEPTUM SITE-DETERMINING PROTEIN MINC"/>
    <property type="match status" value="1"/>
</dbReference>
<evidence type="ECO:0000259" key="8">
    <source>
        <dbReference type="Pfam" id="PF03775"/>
    </source>
</evidence>
<dbReference type="Pfam" id="PF05209">
    <property type="entry name" value="MinC_N"/>
    <property type="match status" value="1"/>
</dbReference>
<evidence type="ECO:0000313" key="11">
    <source>
        <dbReference type="Proteomes" id="UP000477680"/>
    </source>
</evidence>
<keyword evidence="3 6" id="KW-0717">Septation</keyword>
<evidence type="ECO:0000259" key="9">
    <source>
        <dbReference type="Pfam" id="PF05209"/>
    </source>
</evidence>
<feature type="region of interest" description="Disordered" evidence="7">
    <location>
        <begin position="104"/>
        <end position="123"/>
    </location>
</feature>
<dbReference type="AlphaFoldDB" id="A0A6C0U0N6"/>
<sequence>MSTPDFQLKGSTVTVVVLELHRYTADAFSSQLDARIRKAPQLFEGSPVVISLEHLDAANSALNFDALVSQCRELGLRPIAFRGVPAAVIESAAATGLAVLPASNGRERGMPPAEPAPAAEPAADLELRPLPQRASQARATRTVTRPVRSGQQVYAEGGDLIVLAQVSEGAEVLADGNIHIYGALRGRALAGVHGDVSARIFCQHMDAELISVAGHFLLSDALTDAVYRKPAQVTLQGDVLNISAL</sequence>
<dbReference type="InterPro" id="IPR005526">
    <property type="entry name" value="Septum_form_inhib_MinC_C"/>
</dbReference>
<dbReference type="HAMAP" id="MF_00267">
    <property type="entry name" value="MinC"/>
    <property type="match status" value="1"/>
</dbReference>
<dbReference type="GO" id="GO:0000917">
    <property type="term" value="P:division septum assembly"/>
    <property type="evidence" value="ECO:0007669"/>
    <property type="project" value="UniProtKB-KW"/>
</dbReference>
<comment type="function">
    <text evidence="5 6">Cell division inhibitor that blocks the formation of polar Z ring septums. Rapidly oscillates between the poles of the cell to destabilize FtsZ filaments that have formed before they mature into polar Z rings. Prevents FtsZ polymerization.</text>
</comment>
<organism evidence="10 11">
    <name type="scientific">Kineobactrum salinum</name>
    <dbReference type="NCBI Taxonomy" id="2708301"/>
    <lineage>
        <taxon>Bacteria</taxon>
        <taxon>Pseudomonadati</taxon>
        <taxon>Pseudomonadota</taxon>
        <taxon>Gammaproteobacteria</taxon>
        <taxon>Cellvibrionales</taxon>
        <taxon>Halieaceae</taxon>
        <taxon>Kineobactrum</taxon>
    </lineage>
</organism>
<protein>
    <recommendedName>
        <fullName evidence="6">Probable septum site-determining protein MinC</fullName>
    </recommendedName>
</protein>
<evidence type="ECO:0000313" key="10">
    <source>
        <dbReference type="EMBL" id="QIB65353.1"/>
    </source>
</evidence>
<dbReference type="InterPro" id="IPR007874">
    <property type="entry name" value="MinC_N"/>
</dbReference>
<dbReference type="GO" id="GO:0051302">
    <property type="term" value="P:regulation of cell division"/>
    <property type="evidence" value="ECO:0007669"/>
    <property type="project" value="InterPro"/>
</dbReference>
<feature type="domain" description="Septum formation inhibitor MinC C-terminal" evidence="8">
    <location>
        <begin position="143"/>
        <end position="242"/>
    </location>
</feature>
<evidence type="ECO:0000256" key="6">
    <source>
        <dbReference type="HAMAP-Rule" id="MF_00267"/>
    </source>
</evidence>
<dbReference type="Proteomes" id="UP000477680">
    <property type="component" value="Chromosome"/>
</dbReference>
<dbReference type="PANTHER" id="PTHR34108:SF1">
    <property type="entry name" value="SEPTUM SITE-DETERMINING PROTEIN MINC"/>
    <property type="match status" value="1"/>
</dbReference>
<evidence type="ECO:0000256" key="2">
    <source>
        <dbReference type="ARBA" id="ARBA00022618"/>
    </source>
</evidence>
<dbReference type="Gene3D" id="3.30.70.260">
    <property type="match status" value="1"/>
</dbReference>
<name>A0A6C0U0N6_9GAMM</name>